<feature type="domain" description="EXS" evidence="12">
    <location>
        <begin position="594"/>
        <end position="788"/>
    </location>
</feature>
<evidence type="ECO:0000256" key="2">
    <source>
        <dbReference type="ARBA" id="ARBA00009665"/>
    </source>
</evidence>
<evidence type="ECO:0000313" key="15">
    <source>
        <dbReference type="Proteomes" id="UP000585474"/>
    </source>
</evidence>
<evidence type="ECO:0000256" key="7">
    <source>
        <dbReference type="ARBA" id="ARBA00022989"/>
    </source>
</evidence>
<dbReference type="AlphaFoldDB" id="A0A7J0EPW6"/>
<evidence type="ECO:0000256" key="1">
    <source>
        <dbReference type="ARBA" id="ARBA00004651"/>
    </source>
</evidence>
<sequence length="788" mass="91160">MKFGKEFTAQMVPEWHEAYMDYNFLKTILKEIQIFRQRSRPPPTTAITGSRRKLSLYRAFSGLTQRHNYPPTPGTPDVENQVIVVNTHGESSETMFLMAADEGGEKELVYFRKLDGEFNKVVRFYKSKADEVMKEAAMLDKQMDALIAFRIKVDNPDQSWFDRSAEMNRLASEVAASMAVLSASTPAGARASRRAPSMDVIDEEGSGKYDESGNEKDVKGRENATQIAQKERGMTIRGARPAPLELLSQVRMNQAAETPRSTIKSFLNVPNQNEIKFTKENLKKVEEQLKNAFIEFYHKLRLLKNYSFLNILAFSKIMKKYDKITSRSASKAYLMMVENSHLGSNDGVTKLMDRVEASFIKHFSNSNRSKGMTILRAKVKREKHRVTFSLGFLVGCAVSLFVALMLFTRARHLIEHENRDQYMENLFPLYTLFGFITLHMLMYAANIYFWRRYRVNYPFIFGFKKGTELGYREVLVLTFGVVVLSIAAGLANLDMDMDPNSKDYKTPTEIIPLGLLGLLVVILFCPFNVIYRSSRFFLLTCLFHCVCAPLYKVTLPDFFLGDQLTSQVQAFRSVEFYICYYGWGDFRHRENTCKDSGVYNTFYFIVAAIPYWSRFLQCLRRLYEERDAMQGINGLKYFSTILAVSFRTAYVLDKGIGWKFMAWLVSVNAAIFSTYWDLVIDWGLFQKNSKNRWLRDKLLVPHKSVYFVAIVLNVLLRFAWLQTVLDFSVPFWHPQTLTAVVAVLEIIRRGMWNFFRLENEHLNNVGKYRAFKSVPLPFNYDEDESKDN</sequence>
<keyword evidence="8 11" id="KW-0472">Membrane</keyword>
<reference evidence="14 15" key="1">
    <citation type="submission" date="2019-07" db="EMBL/GenBank/DDBJ databases">
        <title>De Novo Assembly of kiwifruit Actinidia rufa.</title>
        <authorList>
            <person name="Sugita-Konishi S."/>
            <person name="Sato K."/>
            <person name="Mori E."/>
            <person name="Abe Y."/>
            <person name="Kisaki G."/>
            <person name="Hamano K."/>
            <person name="Suezawa K."/>
            <person name="Otani M."/>
            <person name="Fukuda T."/>
            <person name="Manabe T."/>
            <person name="Gomi K."/>
            <person name="Tabuchi M."/>
            <person name="Akimitsu K."/>
            <person name="Kataoka I."/>
        </authorList>
    </citation>
    <scope>NUCLEOTIDE SEQUENCE [LARGE SCALE GENOMIC DNA]</scope>
    <source>
        <strain evidence="15">cv. Fuchu</strain>
    </source>
</reference>
<dbReference type="InterPro" id="IPR034092">
    <property type="entry name" value="PHO1_SPX"/>
</dbReference>
<feature type="transmembrane region" description="Helical" evidence="11">
    <location>
        <begin position="597"/>
        <end position="613"/>
    </location>
</feature>
<dbReference type="PROSITE" id="PS51380">
    <property type="entry name" value="EXS"/>
    <property type="match status" value="1"/>
</dbReference>
<protein>
    <submittedName>
        <fullName evidence="14">EXS (ERD1/XPR1/SYG1) family protein</fullName>
    </submittedName>
</protein>
<dbReference type="GO" id="GO:0016036">
    <property type="term" value="P:cellular response to phosphate starvation"/>
    <property type="evidence" value="ECO:0007669"/>
    <property type="project" value="TreeGrafter"/>
</dbReference>
<comment type="similarity">
    <text evidence="2">Belongs to the SYG1 (TC 2.A.94) family.</text>
</comment>
<accession>A0A7J0EPW6</accession>
<evidence type="ECO:0000256" key="4">
    <source>
        <dbReference type="ARBA" id="ARBA00022475"/>
    </source>
</evidence>
<dbReference type="CDD" id="cd14476">
    <property type="entry name" value="SPX_PHO1_like"/>
    <property type="match status" value="1"/>
</dbReference>
<gene>
    <name evidence="14" type="ORF">Acr_06g0004130</name>
</gene>
<proteinExistence type="inferred from homology"/>
<comment type="subcellular location">
    <subcellularLocation>
        <location evidence="1">Cell membrane</location>
        <topology evidence="1">Multi-pass membrane protein</topology>
    </subcellularLocation>
</comment>
<dbReference type="EMBL" id="BJWL01000006">
    <property type="protein sequence ID" value="GFY88473.1"/>
    <property type="molecule type" value="Genomic_DNA"/>
</dbReference>
<feature type="compositionally biased region" description="Basic and acidic residues" evidence="10">
    <location>
        <begin position="205"/>
        <end position="219"/>
    </location>
</feature>
<comment type="function">
    <text evidence="9">May transport inorganic phosphate (Pi).</text>
</comment>
<evidence type="ECO:0000259" key="13">
    <source>
        <dbReference type="PROSITE" id="PS51382"/>
    </source>
</evidence>
<dbReference type="GO" id="GO:0006817">
    <property type="term" value="P:phosphate ion transport"/>
    <property type="evidence" value="ECO:0007669"/>
    <property type="project" value="UniProtKB-KW"/>
</dbReference>
<feature type="transmembrane region" description="Helical" evidence="11">
    <location>
        <begin position="705"/>
        <end position="725"/>
    </location>
</feature>
<feature type="domain" description="SPX" evidence="13">
    <location>
        <begin position="1"/>
        <end position="335"/>
    </location>
</feature>
<dbReference type="InterPro" id="IPR004331">
    <property type="entry name" value="SPX_dom"/>
</dbReference>
<dbReference type="PROSITE" id="PS51382">
    <property type="entry name" value="SPX"/>
    <property type="match status" value="1"/>
</dbReference>
<dbReference type="OrthoDB" id="9970435at2759"/>
<evidence type="ECO:0000313" key="14">
    <source>
        <dbReference type="EMBL" id="GFY88473.1"/>
    </source>
</evidence>
<dbReference type="GO" id="GO:0005886">
    <property type="term" value="C:plasma membrane"/>
    <property type="evidence" value="ECO:0007669"/>
    <property type="project" value="UniProtKB-SubCell"/>
</dbReference>
<organism evidence="14 15">
    <name type="scientific">Actinidia rufa</name>
    <dbReference type="NCBI Taxonomy" id="165716"/>
    <lineage>
        <taxon>Eukaryota</taxon>
        <taxon>Viridiplantae</taxon>
        <taxon>Streptophyta</taxon>
        <taxon>Embryophyta</taxon>
        <taxon>Tracheophyta</taxon>
        <taxon>Spermatophyta</taxon>
        <taxon>Magnoliopsida</taxon>
        <taxon>eudicotyledons</taxon>
        <taxon>Gunneridae</taxon>
        <taxon>Pentapetalae</taxon>
        <taxon>asterids</taxon>
        <taxon>Ericales</taxon>
        <taxon>Actinidiaceae</taxon>
        <taxon>Actinidia</taxon>
    </lineage>
</organism>
<feature type="transmembrane region" description="Helical" evidence="11">
    <location>
        <begin position="386"/>
        <end position="407"/>
    </location>
</feature>
<dbReference type="Proteomes" id="UP000585474">
    <property type="component" value="Unassembled WGS sequence"/>
</dbReference>
<feature type="transmembrane region" description="Helical" evidence="11">
    <location>
        <begin position="469"/>
        <end position="490"/>
    </location>
</feature>
<evidence type="ECO:0000256" key="3">
    <source>
        <dbReference type="ARBA" id="ARBA00022448"/>
    </source>
</evidence>
<name>A0A7J0EPW6_9ERIC</name>
<keyword evidence="15" id="KW-1185">Reference proteome</keyword>
<feature type="transmembrane region" description="Helical" evidence="11">
    <location>
        <begin position="658"/>
        <end position="684"/>
    </location>
</feature>
<evidence type="ECO:0000256" key="9">
    <source>
        <dbReference type="ARBA" id="ARBA00043939"/>
    </source>
</evidence>
<keyword evidence="3" id="KW-0813">Transport</keyword>
<feature type="transmembrane region" description="Helical" evidence="11">
    <location>
        <begin position="427"/>
        <end position="449"/>
    </location>
</feature>
<dbReference type="PANTHER" id="PTHR10783:SF4">
    <property type="entry name" value="PHOSPHATE TRANSPORTER PHO1 HOMOLOG 3"/>
    <property type="match status" value="1"/>
</dbReference>
<feature type="transmembrane region" description="Helical" evidence="11">
    <location>
        <begin position="510"/>
        <end position="529"/>
    </location>
</feature>
<dbReference type="Pfam" id="PF03105">
    <property type="entry name" value="SPX"/>
    <property type="match status" value="1"/>
</dbReference>
<dbReference type="InterPro" id="IPR004342">
    <property type="entry name" value="EXS_C"/>
</dbReference>
<evidence type="ECO:0000256" key="10">
    <source>
        <dbReference type="SAM" id="MobiDB-lite"/>
    </source>
</evidence>
<dbReference type="Pfam" id="PF03124">
    <property type="entry name" value="EXS"/>
    <property type="match status" value="1"/>
</dbReference>
<feature type="compositionally biased region" description="Low complexity" evidence="10">
    <location>
        <begin position="186"/>
        <end position="197"/>
    </location>
</feature>
<evidence type="ECO:0000259" key="12">
    <source>
        <dbReference type="PROSITE" id="PS51380"/>
    </source>
</evidence>
<feature type="region of interest" description="Disordered" evidence="10">
    <location>
        <begin position="186"/>
        <end position="219"/>
    </location>
</feature>
<keyword evidence="6 11" id="KW-0812">Transmembrane</keyword>
<dbReference type="GO" id="GO:0005802">
    <property type="term" value="C:trans-Golgi network"/>
    <property type="evidence" value="ECO:0007669"/>
    <property type="project" value="TreeGrafter"/>
</dbReference>
<evidence type="ECO:0000256" key="5">
    <source>
        <dbReference type="ARBA" id="ARBA00022592"/>
    </source>
</evidence>
<evidence type="ECO:0000256" key="11">
    <source>
        <dbReference type="SAM" id="Phobius"/>
    </source>
</evidence>
<keyword evidence="4" id="KW-1003">Cell membrane</keyword>
<feature type="transmembrane region" description="Helical" evidence="11">
    <location>
        <begin position="731"/>
        <end position="747"/>
    </location>
</feature>
<evidence type="ECO:0000256" key="8">
    <source>
        <dbReference type="ARBA" id="ARBA00023136"/>
    </source>
</evidence>
<comment type="caution">
    <text evidence="14">The sequence shown here is derived from an EMBL/GenBank/DDBJ whole genome shotgun (WGS) entry which is preliminary data.</text>
</comment>
<keyword evidence="5" id="KW-0592">Phosphate transport</keyword>
<dbReference type="GO" id="GO:0000822">
    <property type="term" value="F:inositol hexakisphosphate binding"/>
    <property type="evidence" value="ECO:0007669"/>
    <property type="project" value="TreeGrafter"/>
</dbReference>
<dbReference type="PANTHER" id="PTHR10783">
    <property type="entry name" value="XENOTROPIC AND POLYTROPIC RETROVIRUS RECEPTOR 1-RELATED"/>
    <property type="match status" value="1"/>
</dbReference>
<evidence type="ECO:0000256" key="6">
    <source>
        <dbReference type="ARBA" id="ARBA00022692"/>
    </source>
</evidence>
<keyword evidence="7 11" id="KW-1133">Transmembrane helix</keyword>